<dbReference type="InterPro" id="IPR036518">
    <property type="entry name" value="CobE/GbiG_C_sf"/>
</dbReference>
<dbReference type="KEGG" id="csh:Closa_2415"/>
<dbReference type="EMBL" id="CP002109">
    <property type="protein sequence ID" value="ADL04985.1"/>
    <property type="molecule type" value="Genomic_DNA"/>
</dbReference>
<evidence type="ECO:0000259" key="3">
    <source>
        <dbReference type="Pfam" id="PF11761"/>
    </source>
</evidence>
<dbReference type="InterPro" id="IPR052553">
    <property type="entry name" value="CbiG_hydrolase"/>
</dbReference>
<dbReference type="Pfam" id="PF11760">
    <property type="entry name" value="CbiG_N"/>
    <property type="match status" value="1"/>
</dbReference>
<dbReference type="Gene3D" id="3.40.50.11220">
    <property type="match status" value="1"/>
</dbReference>
<dbReference type="InterPro" id="IPR002750">
    <property type="entry name" value="CobE/GbiG_C"/>
</dbReference>
<dbReference type="PaxDb" id="610130-Closa_2415"/>
<name>D9R4B5_LACSW</name>
<dbReference type="HOGENOM" id="CLU_028397_0_0_9"/>
<accession>D9R4B5</accession>
<proteinExistence type="predicted"/>
<feature type="domain" description="Cobalamin synthesis G N-terminal" evidence="2">
    <location>
        <begin position="58"/>
        <end position="138"/>
    </location>
</feature>
<dbReference type="STRING" id="610130.Closa_2415"/>
<dbReference type="SUPFAM" id="SSF159664">
    <property type="entry name" value="CobE/GbiG C-terminal domain-like"/>
    <property type="match status" value="1"/>
</dbReference>
<dbReference type="Gene3D" id="3.30.420.180">
    <property type="entry name" value="CobE/GbiG C-terminal domain"/>
    <property type="match status" value="1"/>
</dbReference>
<feature type="domain" description="CobE/GbiG C-terminal" evidence="1">
    <location>
        <begin position="225"/>
        <end position="346"/>
    </location>
</feature>
<dbReference type="InterPro" id="IPR021745">
    <property type="entry name" value="CbiG_mid"/>
</dbReference>
<dbReference type="InterPro" id="IPR038029">
    <property type="entry name" value="GbiG_N_sf"/>
</dbReference>
<dbReference type="OrthoDB" id="9781023at2"/>
<evidence type="ECO:0000313" key="4">
    <source>
        <dbReference type="EMBL" id="ADL04985.1"/>
    </source>
</evidence>
<reference evidence="4" key="1">
    <citation type="submission" date="2010-07" db="EMBL/GenBank/DDBJ databases">
        <title>Complete sequence of Clostridium saccharolyticum WM1.</title>
        <authorList>
            <consortium name="US DOE Joint Genome Institute"/>
            <person name="Lucas S."/>
            <person name="Copeland A."/>
            <person name="Lapidus A."/>
            <person name="Cheng J.-F."/>
            <person name="Bruce D."/>
            <person name="Goodwin L."/>
            <person name="Pitluck S."/>
            <person name="Chertkov O."/>
            <person name="Detter J.C."/>
            <person name="Han C."/>
            <person name="Tapia R."/>
            <person name="Land M."/>
            <person name="Hauser L."/>
            <person name="Chang Y.-J."/>
            <person name="Jeffries C."/>
            <person name="Kyrpides N."/>
            <person name="Ivanova N."/>
            <person name="Mikhailova N."/>
            <person name="Mouttaki H."/>
            <person name="Lin L."/>
            <person name="Zhou J."/>
            <person name="Hemme C.L."/>
            <person name="Woyke T."/>
        </authorList>
    </citation>
    <scope>NUCLEOTIDE SEQUENCE [LARGE SCALE GENOMIC DNA]</scope>
    <source>
        <strain evidence="4">WM1</strain>
    </source>
</reference>
<dbReference type="PANTHER" id="PTHR37477">
    <property type="entry name" value="COBALT-PRECORRIN-5A HYDROLASE"/>
    <property type="match status" value="1"/>
</dbReference>
<feature type="domain" description="Cobalamin biosynthesis central region" evidence="3">
    <location>
        <begin position="143"/>
        <end position="213"/>
    </location>
</feature>
<dbReference type="PANTHER" id="PTHR37477:SF1">
    <property type="entry name" value="COBALT-PRECORRIN-5A HYDROLASE"/>
    <property type="match status" value="1"/>
</dbReference>
<keyword evidence="5" id="KW-1185">Reference proteome</keyword>
<dbReference type="AlphaFoldDB" id="D9R4B5"/>
<dbReference type="InterPro" id="IPR021744">
    <property type="entry name" value="CbiG_N"/>
</dbReference>
<organism evidence="4 5">
    <name type="scientific">Lacrimispora saccharolytica (strain ATCC 35040 / DSM 2544 / NRCC 2533 / WM1)</name>
    <name type="common">Clostridium saccharolyticum</name>
    <dbReference type="NCBI Taxonomy" id="610130"/>
    <lineage>
        <taxon>Bacteria</taxon>
        <taxon>Bacillati</taxon>
        <taxon>Bacillota</taxon>
        <taxon>Clostridia</taxon>
        <taxon>Lachnospirales</taxon>
        <taxon>Lachnospiraceae</taxon>
        <taxon>Lacrimispora</taxon>
    </lineage>
</organism>
<dbReference type="Pfam" id="PF11761">
    <property type="entry name" value="CbiG_mid"/>
    <property type="match status" value="1"/>
</dbReference>
<dbReference type="eggNOG" id="COG2073">
    <property type="taxonomic scope" value="Bacteria"/>
</dbReference>
<dbReference type="GO" id="GO:0009236">
    <property type="term" value="P:cobalamin biosynthetic process"/>
    <property type="evidence" value="ECO:0007669"/>
    <property type="project" value="InterPro"/>
</dbReference>
<dbReference type="SUPFAM" id="SSF159672">
    <property type="entry name" value="CbiG N-terminal domain-like"/>
    <property type="match status" value="1"/>
</dbReference>
<dbReference type="Pfam" id="PF01890">
    <property type="entry name" value="CbiG_C"/>
    <property type="match status" value="1"/>
</dbReference>
<evidence type="ECO:0000259" key="1">
    <source>
        <dbReference type="Pfam" id="PF01890"/>
    </source>
</evidence>
<sequence length="369" mass="39511">MRLSIICFTEAGAGLCIKLLQELLKTGQPCEGYGPESILKSCPGGDLMIPVSTSLSQWTREQFSQKEGIVFIGAAGIAVRAIAPFLRSKAEDPAVVVMDDRGRFSISLLSGHLGGANDLAMRLAGIAGGQAVITTATDNHGRFAVDLFAREQGLVITELKKIKEISAASLKGEKIGFHCDFPFSGKLPDGLVSGKVFRINLWITMKEKAEKEVLRNSLRLVPKVLVVGIGCRKGVSAETIERVVDLLFREWNLSPEGMAACASIDIKKEEEGICQFAAAKDVPFYTYPARVLEETEGEFSSSSFVKQITGVDNVCERAALACVKALGGGRLLAGKKAAEGVTAAVAVLDWKMALERKTIFNLDSLGGKG</sequence>
<evidence type="ECO:0000313" key="5">
    <source>
        <dbReference type="Proteomes" id="UP000001662"/>
    </source>
</evidence>
<protein>
    <submittedName>
        <fullName evidence="4">Cobalamin (Vitamin B12) biosynthesis CbiG protein</fullName>
    </submittedName>
</protein>
<gene>
    <name evidence="4" type="ordered locus">Closa_2415</name>
</gene>
<dbReference type="RefSeq" id="WP_013273071.1">
    <property type="nucleotide sequence ID" value="NC_014376.1"/>
</dbReference>
<evidence type="ECO:0000259" key="2">
    <source>
        <dbReference type="Pfam" id="PF11760"/>
    </source>
</evidence>
<dbReference type="Proteomes" id="UP000001662">
    <property type="component" value="Chromosome"/>
</dbReference>